<dbReference type="Pfam" id="PF13527">
    <property type="entry name" value="Acetyltransf_9"/>
    <property type="match status" value="1"/>
</dbReference>
<sequence>MNIRSFDPERDHKAVRRIWLETGWIDHGNDDDAKYLDIALSHYNTLVADINGEAECMVATVPGRIQHLESELSLSIVAAVTTSFIARKQGMASRLTAQAVANDAANGADVAALGMFEQGYYSRLGFGTGPYEHKIVFDPSQLNIDVKAGIPQRLGTDDYRDVHSALINRWRGHGGVQITSAKFTHAEMGWVEKGFGLGYRNSKNQLTHFIWGESKDEHGPFKIKAIAYQNKEQLLELMALLKNLGDQMYAVQLLEPCHLQMQDLIDTPFRRQYTTQGSDFEEINNAEAFWQIRINNIFTCLEKTCLPDRPDLSFNLTLSDPISDFLPADSKWQGISGEYTIHLGEKCSAKAGHSDNLSLLHASVGGFSRLWLGCASATAISMTGELDASQDLLNKLQQSFSLPLPKTGWDF</sequence>
<dbReference type="Proteomes" id="UP000218327">
    <property type="component" value="Unassembled WGS sequence"/>
</dbReference>
<comment type="caution">
    <text evidence="1">The sequence shown here is derived from an EMBL/GenBank/DDBJ whole genome shotgun (WGS) entry which is preliminary data.</text>
</comment>
<dbReference type="PANTHER" id="PTHR37817">
    <property type="entry name" value="N-ACETYLTRANSFERASE EIS"/>
    <property type="match status" value="1"/>
</dbReference>
<dbReference type="PANTHER" id="PTHR37817:SF1">
    <property type="entry name" value="N-ACETYLTRANSFERASE EIS"/>
    <property type="match status" value="1"/>
</dbReference>
<dbReference type="InterPro" id="IPR051554">
    <property type="entry name" value="Acetyltransferase_Eis"/>
</dbReference>
<evidence type="ECO:0000313" key="2">
    <source>
        <dbReference type="Proteomes" id="UP000218327"/>
    </source>
</evidence>
<accession>A0A2A5ABM9</accession>
<dbReference type="EMBL" id="NVVJ01000115">
    <property type="protein sequence ID" value="PCJ16722.1"/>
    <property type="molecule type" value="Genomic_DNA"/>
</dbReference>
<dbReference type="SUPFAM" id="SSF55729">
    <property type="entry name" value="Acyl-CoA N-acyltransferases (Nat)"/>
    <property type="match status" value="1"/>
</dbReference>
<dbReference type="GO" id="GO:0030649">
    <property type="term" value="P:aminoglycoside antibiotic catabolic process"/>
    <property type="evidence" value="ECO:0007669"/>
    <property type="project" value="TreeGrafter"/>
</dbReference>
<reference evidence="2" key="1">
    <citation type="submission" date="2017-08" db="EMBL/GenBank/DDBJ databases">
        <title>A dynamic microbial community with high functional redundancy inhabits the cold, oxic subseafloor aquifer.</title>
        <authorList>
            <person name="Tully B.J."/>
            <person name="Wheat C.G."/>
            <person name="Glazer B.T."/>
            <person name="Huber J.A."/>
        </authorList>
    </citation>
    <scope>NUCLEOTIDE SEQUENCE [LARGE SCALE GENOMIC DNA]</scope>
</reference>
<dbReference type="InterPro" id="IPR016181">
    <property type="entry name" value="Acyl_CoA_acyltransferase"/>
</dbReference>
<dbReference type="GO" id="GO:0034069">
    <property type="term" value="F:aminoglycoside N-acetyltransferase activity"/>
    <property type="evidence" value="ECO:0007669"/>
    <property type="project" value="TreeGrafter"/>
</dbReference>
<protein>
    <recommendedName>
        <fullName evidence="3">N-acetyltransferase domain-containing protein</fullName>
    </recommendedName>
</protein>
<evidence type="ECO:0000313" key="1">
    <source>
        <dbReference type="EMBL" id="PCJ16722.1"/>
    </source>
</evidence>
<organism evidence="1 2">
    <name type="scientific">SAR86 cluster bacterium</name>
    <dbReference type="NCBI Taxonomy" id="2030880"/>
    <lineage>
        <taxon>Bacteria</taxon>
        <taxon>Pseudomonadati</taxon>
        <taxon>Pseudomonadota</taxon>
        <taxon>Gammaproteobacteria</taxon>
        <taxon>SAR86 cluster</taxon>
    </lineage>
</organism>
<evidence type="ECO:0008006" key="3">
    <source>
        <dbReference type="Google" id="ProtNLM"/>
    </source>
</evidence>
<name>A0A2A5ABM9_9GAMM</name>
<dbReference type="Gene3D" id="3.40.630.30">
    <property type="match status" value="1"/>
</dbReference>
<dbReference type="AlphaFoldDB" id="A0A2A5ABM9"/>
<proteinExistence type="predicted"/>
<gene>
    <name evidence="1" type="ORF">COA96_18250</name>
</gene>